<dbReference type="AlphaFoldDB" id="A0AAV5IMW9"/>
<reference evidence="3 4" key="1">
    <citation type="journal article" date="2021" name="Commun. Biol.">
        <title>The genome of Shorea leprosula (Dipterocarpaceae) highlights the ecological relevance of drought in aseasonal tropical rainforests.</title>
        <authorList>
            <person name="Ng K.K.S."/>
            <person name="Kobayashi M.J."/>
            <person name="Fawcett J.A."/>
            <person name="Hatakeyama M."/>
            <person name="Paape T."/>
            <person name="Ng C.H."/>
            <person name="Ang C.C."/>
            <person name="Tnah L.H."/>
            <person name="Lee C.T."/>
            <person name="Nishiyama T."/>
            <person name="Sese J."/>
            <person name="O'Brien M.J."/>
            <person name="Copetti D."/>
            <person name="Mohd Noor M.I."/>
            <person name="Ong R.C."/>
            <person name="Putra M."/>
            <person name="Sireger I.Z."/>
            <person name="Indrioko S."/>
            <person name="Kosugi Y."/>
            <person name="Izuno A."/>
            <person name="Isagi Y."/>
            <person name="Lee S.L."/>
            <person name="Shimizu K.K."/>
        </authorList>
    </citation>
    <scope>NUCLEOTIDE SEQUENCE [LARGE SCALE GENOMIC DNA]</scope>
    <source>
        <tissue evidence="3">Leaf</tissue>
    </source>
</reference>
<protein>
    <recommendedName>
        <fullName evidence="2">DUF7880 domain-containing protein</fullName>
    </recommendedName>
</protein>
<evidence type="ECO:0000313" key="4">
    <source>
        <dbReference type="Proteomes" id="UP001054252"/>
    </source>
</evidence>
<name>A0AAV5IMW9_9ROSI</name>
<evidence type="ECO:0000256" key="1">
    <source>
        <dbReference type="SAM" id="MobiDB-lite"/>
    </source>
</evidence>
<keyword evidence="4" id="KW-1185">Reference proteome</keyword>
<feature type="domain" description="DUF7880" evidence="2">
    <location>
        <begin position="1"/>
        <end position="30"/>
    </location>
</feature>
<feature type="region of interest" description="Disordered" evidence="1">
    <location>
        <begin position="31"/>
        <end position="56"/>
    </location>
</feature>
<dbReference type="EMBL" id="BPVZ01000015">
    <property type="protein sequence ID" value="GKV00057.1"/>
    <property type="molecule type" value="Genomic_DNA"/>
</dbReference>
<dbReference type="Proteomes" id="UP001054252">
    <property type="component" value="Unassembled WGS sequence"/>
</dbReference>
<accession>A0AAV5IMW9</accession>
<dbReference type="PANTHER" id="PTHR36014:SF1">
    <property type="entry name" value="OS03G0176700 PROTEIN"/>
    <property type="match status" value="1"/>
</dbReference>
<feature type="compositionally biased region" description="Basic and acidic residues" evidence="1">
    <location>
        <begin position="47"/>
        <end position="56"/>
    </location>
</feature>
<organism evidence="3 4">
    <name type="scientific">Rubroshorea leprosula</name>
    <dbReference type="NCBI Taxonomy" id="152421"/>
    <lineage>
        <taxon>Eukaryota</taxon>
        <taxon>Viridiplantae</taxon>
        <taxon>Streptophyta</taxon>
        <taxon>Embryophyta</taxon>
        <taxon>Tracheophyta</taxon>
        <taxon>Spermatophyta</taxon>
        <taxon>Magnoliopsida</taxon>
        <taxon>eudicotyledons</taxon>
        <taxon>Gunneridae</taxon>
        <taxon>Pentapetalae</taxon>
        <taxon>rosids</taxon>
        <taxon>malvids</taxon>
        <taxon>Malvales</taxon>
        <taxon>Dipterocarpaceae</taxon>
        <taxon>Rubroshorea</taxon>
    </lineage>
</organism>
<evidence type="ECO:0000313" key="3">
    <source>
        <dbReference type="EMBL" id="GKV00057.1"/>
    </source>
</evidence>
<sequence>MKAQIGTAISALDSLLQTVPSDVLRRGQEIADAYRRPEDDEPNQLDPEMKKLESLL</sequence>
<proteinExistence type="predicted"/>
<comment type="caution">
    <text evidence="3">The sequence shown here is derived from an EMBL/GenBank/DDBJ whole genome shotgun (WGS) entry which is preliminary data.</text>
</comment>
<evidence type="ECO:0000259" key="2">
    <source>
        <dbReference type="Pfam" id="PF25306"/>
    </source>
</evidence>
<dbReference type="Pfam" id="PF25306">
    <property type="entry name" value="DUF7880"/>
    <property type="match status" value="1"/>
</dbReference>
<gene>
    <name evidence="3" type="ORF">SLEP1_g12811</name>
</gene>
<dbReference type="PANTHER" id="PTHR36014">
    <property type="entry name" value="OS03G0176600 PROTEIN"/>
    <property type="match status" value="1"/>
</dbReference>
<dbReference type="InterPro" id="IPR057202">
    <property type="entry name" value="DUF7880"/>
</dbReference>